<feature type="compositionally biased region" description="Basic residues" evidence="2">
    <location>
        <begin position="22"/>
        <end position="38"/>
    </location>
</feature>
<dbReference type="Gene3D" id="2.130.10.30">
    <property type="entry name" value="Regulator of chromosome condensation 1/beta-lactamase-inhibitor protein II"/>
    <property type="match status" value="1"/>
</dbReference>
<dbReference type="Proteomes" id="UP000567179">
    <property type="component" value="Unassembled WGS sequence"/>
</dbReference>
<feature type="repeat" description="RCC1" evidence="1">
    <location>
        <begin position="58"/>
        <end position="122"/>
    </location>
</feature>
<sequence>MPATRTRTKANEAHADSSKPTSRTKSRASNKLFRKGPPKPHVLVNPLPTPPTASRPPADVYVWGKTGFGQLGLGTVVDDILKPRKHPWVAAQVPLGTFGADPGAGIVSVASGGMHTYLLDENGPIWSAGVNDSDNGALGRKSKSDTDDASGKKSGEDPSTSLGFEFGVLHTLVAEGFRAACVVAGDSFGCALDAHGKLRS</sequence>
<feature type="compositionally biased region" description="Basic and acidic residues" evidence="2">
    <location>
        <begin position="142"/>
        <end position="156"/>
    </location>
</feature>
<comment type="caution">
    <text evidence="3">The sequence shown here is derived from an EMBL/GenBank/DDBJ whole genome shotgun (WGS) entry which is preliminary data.</text>
</comment>
<dbReference type="PANTHER" id="PTHR45982:SF1">
    <property type="entry name" value="REGULATOR OF CHROMOSOME CONDENSATION"/>
    <property type="match status" value="1"/>
</dbReference>
<dbReference type="EMBL" id="JAACJJ010000028">
    <property type="protein sequence ID" value="KAF5321774.1"/>
    <property type="molecule type" value="Genomic_DNA"/>
</dbReference>
<evidence type="ECO:0000313" key="3">
    <source>
        <dbReference type="EMBL" id="KAF5321774.1"/>
    </source>
</evidence>
<reference evidence="3 4" key="1">
    <citation type="journal article" date="2020" name="ISME J.">
        <title>Uncovering the hidden diversity of litter-decomposition mechanisms in mushroom-forming fungi.</title>
        <authorList>
            <person name="Floudas D."/>
            <person name="Bentzer J."/>
            <person name="Ahren D."/>
            <person name="Johansson T."/>
            <person name="Persson P."/>
            <person name="Tunlid A."/>
        </authorList>
    </citation>
    <scope>NUCLEOTIDE SEQUENCE [LARGE SCALE GENOMIC DNA]</scope>
    <source>
        <strain evidence="3 4">CBS 101986</strain>
    </source>
</reference>
<dbReference type="Pfam" id="PF00415">
    <property type="entry name" value="RCC1"/>
    <property type="match status" value="1"/>
</dbReference>
<evidence type="ECO:0000256" key="2">
    <source>
        <dbReference type="SAM" id="MobiDB-lite"/>
    </source>
</evidence>
<dbReference type="PANTHER" id="PTHR45982">
    <property type="entry name" value="REGULATOR OF CHROMOSOME CONDENSATION"/>
    <property type="match status" value="1"/>
</dbReference>
<feature type="region of interest" description="Disordered" evidence="2">
    <location>
        <begin position="1"/>
        <end position="55"/>
    </location>
</feature>
<keyword evidence="4" id="KW-1185">Reference proteome</keyword>
<organism evidence="3 4">
    <name type="scientific">Psilocybe cf. subviscida</name>
    <dbReference type="NCBI Taxonomy" id="2480587"/>
    <lineage>
        <taxon>Eukaryota</taxon>
        <taxon>Fungi</taxon>
        <taxon>Dikarya</taxon>
        <taxon>Basidiomycota</taxon>
        <taxon>Agaricomycotina</taxon>
        <taxon>Agaricomycetes</taxon>
        <taxon>Agaricomycetidae</taxon>
        <taxon>Agaricales</taxon>
        <taxon>Agaricineae</taxon>
        <taxon>Strophariaceae</taxon>
        <taxon>Psilocybe</taxon>
    </lineage>
</organism>
<dbReference type="InterPro" id="IPR051553">
    <property type="entry name" value="Ran_GTPase-activating"/>
</dbReference>
<dbReference type="GO" id="GO:0005737">
    <property type="term" value="C:cytoplasm"/>
    <property type="evidence" value="ECO:0007669"/>
    <property type="project" value="TreeGrafter"/>
</dbReference>
<protein>
    <submittedName>
        <fullName evidence="3">Uncharacterized protein</fullName>
    </submittedName>
</protein>
<gene>
    <name evidence="3" type="ORF">D9619_001186</name>
</gene>
<evidence type="ECO:0000313" key="4">
    <source>
        <dbReference type="Proteomes" id="UP000567179"/>
    </source>
</evidence>
<dbReference type="AlphaFoldDB" id="A0A8H5BEN1"/>
<dbReference type="GO" id="GO:0005085">
    <property type="term" value="F:guanyl-nucleotide exchange factor activity"/>
    <property type="evidence" value="ECO:0007669"/>
    <property type="project" value="TreeGrafter"/>
</dbReference>
<evidence type="ECO:0000256" key="1">
    <source>
        <dbReference type="PROSITE-ProRule" id="PRU00235"/>
    </source>
</evidence>
<dbReference type="InterPro" id="IPR000408">
    <property type="entry name" value="Reg_chr_condens"/>
</dbReference>
<proteinExistence type="predicted"/>
<name>A0A8H5BEN1_9AGAR</name>
<dbReference type="PROSITE" id="PS50012">
    <property type="entry name" value="RCC1_3"/>
    <property type="match status" value="1"/>
</dbReference>
<dbReference type="InterPro" id="IPR009091">
    <property type="entry name" value="RCC1/BLIP-II"/>
</dbReference>
<accession>A0A8H5BEN1</accession>
<dbReference type="OrthoDB" id="61110at2759"/>
<feature type="region of interest" description="Disordered" evidence="2">
    <location>
        <begin position="130"/>
        <end position="158"/>
    </location>
</feature>
<dbReference type="SUPFAM" id="SSF50985">
    <property type="entry name" value="RCC1/BLIP-II"/>
    <property type="match status" value="1"/>
</dbReference>